<protein>
    <submittedName>
        <fullName evidence="1">Uncharacterized protein</fullName>
    </submittedName>
</protein>
<evidence type="ECO:0000313" key="1">
    <source>
        <dbReference type="EMBL" id="MED6180330.1"/>
    </source>
</evidence>
<dbReference type="Proteomes" id="UP001341840">
    <property type="component" value="Unassembled WGS sequence"/>
</dbReference>
<sequence length="131" mass="14671">MELSYVGWGVFFVTVMDKNSIALMPRDVEKLNVHRVLPYSIMVALKKNLKISFHSDTVQPSASGHASRRCSNLVQHYIISDHSHGNLLDHSVTASSPSYEMDHESNYSTDEDLIAYLTMTRAGPQDGSDEE</sequence>
<proteinExistence type="predicted"/>
<name>A0ABU6W361_9FABA</name>
<gene>
    <name evidence="1" type="ORF">PIB30_009399</name>
</gene>
<dbReference type="EMBL" id="JASCZI010181264">
    <property type="protein sequence ID" value="MED6180330.1"/>
    <property type="molecule type" value="Genomic_DNA"/>
</dbReference>
<organism evidence="1 2">
    <name type="scientific">Stylosanthes scabra</name>
    <dbReference type="NCBI Taxonomy" id="79078"/>
    <lineage>
        <taxon>Eukaryota</taxon>
        <taxon>Viridiplantae</taxon>
        <taxon>Streptophyta</taxon>
        <taxon>Embryophyta</taxon>
        <taxon>Tracheophyta</taxon>
        <taxon>Spermatophyta</taxon>
        <taxon>Magnoliopsida</taxon>
        <taxon>eudicotyledons</taxon>
        <taxon>Gunneridae</taxon>
        <taxon>Pentapetalae</taxon>
        <taxon>rosids</taxon>
        <taxon>fabids</taxon>
        <taxon>Fabales</taxon>
        <taxon>Fabaceae</taxon>
        <taxon>Papilionoideae</taxon>
        <taxon>50 kb inversion clade</taxon>
        <taxon>dalbergioids sensu lato</taxon>
        <taxon>Dalbergieae</taxon>
        <taxon>Pterocarpus clade</taxon>
        <taxon>Stylosanthes</taxon>
    </lineage>
</organism>
<accession>A0ABU6W361</accession>
<evidence type="ECO:0000313" key="2">
    <source>
        <dbReference type="Proteomes" id="UP001341840"/>
    </source>
</evidence>
<reference evidence="1 2" key="1">
    <citation type="journal article" date="2023" name="Plants (Basel)">
        <title>Bridging the Gap: Combining Genomics and Transcriptomics Approaches to Understand Stylosanthes scabra, an Orphan Legume from the Brazilian Caatinga.</title>
        <authorList>
            <person name="Ferreira-Neto J.R.C."/>
            <person name="da Silva M.D."/>
            <person name="Binneck E."/>
            <person name="de Melo N.F."/>
            <person name="da Silva R.H."/>
            <person name="de Melo A.L.T.M."/>
            <person name="Pandolfi V."/>
            <person name="Bustamante F.O."/>
            <person name="Brasileiro-Vidal A.C."/>
            <person name="Benko-Iseppon A.M."/>
        </authorList>
    </citation>
    <scope>NUCLEOTIDE SEQUENCE [LARGE SCALE GENOMIC DNA]</scope>
    <source>
        <tissue evidence="1">Leaves</tissue>
    </source>
</reference>
<comment type="caution">
    <text evidence="1">The sequence shown here is derived from an EMBL/GenBank/DDBJ whole genome shotgun (WGS) entry which is preliminary data.</text>
</comment>
<keyword evidence="2" id="KW-1185">Reference proteome</keyword>